<dbReference type="PANTHER" id="PTHR43798:SF31">
    <property type="entry name" value="AB HYDROLASE SUPERFAMILY PROTEIN YCLE"/>
    <property type="match status" value="1"/>
</dbReference>
<evidence type="ECO:0000259" key="2">
    <source>
        <dbReference type="Pfam" id="PF00561"/>
    </source>
</evidence>
<dbReference type="PRINTS" id="PR00111">
    <property type="entry name" value="ABHYDROLASE"/>
</dbReference>
<keyword evidence="1 3" id="KW-0378">Hydrolase</keyword>
<name>A0A6N2SGK3_CLOIN</name>
<dbReference type="Pfam" id="PF00561">
    <property type="entry name" value="Abhydrolase_1"/>
    <property type="match status" value="1"/>
</dbReference>
<gene>
    <name evidence="3" type="primary">ydjP</name>
    <name evidence="3" type="ORF">CILFYP12_00793</name>
</gene>
<dbReference type="InterPro" id="IPR029058">
    <property type="entry name" value="AB_hydrolase_fold"/>
</dbReference>
<dbReference type="EC" id="3.-.-.-" evidence="3"/>
<organism evidence="3">
    <name type="scientific">Clostridium innocuum</name>
    <dbReference type="NCBI Taxonomy" id="1522"/>
    <lineage>
        <taxon>Bacteria</taxon>
        <taxon>Bacillati</taxon>
        <taxon>Bacillota</taxon>
        <taxon>Clostridia</taxon>
        <taxon>Eubacteriales</taxon>
        <taxon>Clostridiaceae</taxon>
        <taxon>Clostridium</taxon>
    </lineage>
</organism>
<dbReference type="GO" id="GO:0016020">
    <property type="term" value="C:membrane"/>
    <property type="evidence" value="ECO:0007669"/>
    <property type="project" value="TreeGrafter"/>
</dbReference>
<dbReference type="RefSeq" id="WP_002608128.1">
    <property type="nucleotide sequence ID" value="NZ_BAAACC010000022.1"/>
</dbReference>
<evidence type="ECO:0000256" key="1">
    <source>
        <dbReference type="ARBA" id="ARBA00022801"/>
    </source>
</evidence>
<dbReference type="SUPFAM" id="SSF53474">
    <property type="entry name" value="alpha/beta-Hydrolases"/>
    <property type="match status" value="1"/>
</dbReference>
<dbReference type="InterPro" id="IPR050266">
    <property type="entry name" value="AB_hydrolase_sf"/>
</dbReference>
<evidence type="ECO:0000313" key="3">
    <source>
        <dbReference type="EMBL" id="VYS91678.1"/>
    </source>
</evidence>
<dbReference type="InterPro" id="IPR000073">
    <property type="entry name" value="AB_hydrolase_1"/>
</dbReference>
<protein>
    <submittedName>
        <fullName evidence="3">AB hydrolase superfamily protein YdjP</fullName>
        <ecNumber evidence="3">3.-.-.-</ecNumber>
    </submittedName>
</protein>
<dbReference type="Gene3D" id="3.40.50.1820">
    <property type="entry name" value="alpha/beta hydrolase"/>
    <property type="match status" value="1"/>
</dbReference>
<feature type="domain" description="AB hydrolase-1" evidence="2">
    <location>
        <begin position="25"/>
        <end position="247"/>
    </location>
</feature>
<dbReference type="EMBL" id="CACRTE010000013">
    <property type="protein sequence ID" value="VYS91678.1"/>
    <property type="molecule type" value="Genomic_DNA"/>
</dbReference>
<proteinExistence type="predicted"/>
<dbReference type="GO" id="GO:0016787">
    <property type="term" value="F:hydrolase activity"/>
    <property type="evidence" value="ECO:0007669"/>
    <property type="project" value="UniProtKB-KW"/>
</dbReference>
<accession>A0A6N2SGK3</accession>
<reference evidence="3" key="1">
    <citation type="submission" date="2019-11" db="EMBL/GenBank/DDBJ databases">
        <authorList>
            <person name="Feng L."/>
        </authorList>
    </citation>
    <scope>NUCLEOTIDE SEQUENCE</scope>
    <source>
        <strain evidence="3">CinnocuumLFYP12</strain>
    </source>
</reference>
<dbReference type="PANTHER" id="PTHR43798">
    <property type="entry name" value="MONOACYLGLYCEROL LIPASE"/>
    <property type="match status" value="1"/>
</dbReference>
<sequence>MIMKPIKLVNSPITYFVSRVEQAEWILFIHAAFANHTMFREQFEYFQNNYNILAIDIIGHGQSTDTKKGDTIDKMSEWIFDILKVENIEKMHIVGVSLGAVLAQDFANRYPYAVSSLACFGGYDINNFDSKMQRENGVKQLLMMLKALFSVKWFAKENKKISAYTLQAQDKFFDMNILFPKKSFMFLATLNSMVNKYKTEKRNYPLLIGCGSSDIPMELEAIKKWKSSEPDCTVVIFENAGHCVNMDVPQEFNKAMEKFWGSANQ</sequence>
<dbReference type="AlphaFoldDB" id="A0A6N2SGK3"/>